<protein>
    <recommendedName>
        <fullName evidence="1">Amine oxidase domain-containing protein</fullName>
    </recommendedName>
</protein>
<proteinExistence type="predicted"/>
<dbReference type="EMBL" id="QZKU01000115">
    <property type="protein sequence ID" value="RJP17396.1"/>
    <property type="molecule type" value="Genomic_DNA"/>
</dbReference>
<evidence type="ECO:0000313" key="2">
    <source>
        <dbReference type="EMBL" id="RJP17396.1"/>
    </source>
</evidence>
<dbReference type="Pfam" id="PF01593">
    <property type="entry name" value="Amino_oxidase"/>
    <property type="match status" value="1"/>
</dbReference>
<dbReference type="InterPro" id="IPR050464">
    <property type="entry name" value="Zeta_carotene_desat/Oxidored"/>
</dbReference>
<name>A0A3A4NGA4_ABYX5</name>
<dbReference type="Gene3D" id="3.50.50.60">
    <property type="entry name" value="FAD/NAD(P)-binding domain"/>
    <property type="match status" value="1"/>
</dbReference>
<dbReference type="InterPro" id="IPR002937">
    <property type="entry name" value="Amino_oxidase"/>
</dbReference>
<feature type="domain" description="Amine oxidase" evidence="1">
    <location>
        <begin position="20"/>
        <end position="437"/>
    </location>
</feature>
<dbReference type="PANTHER" id="PTHR42923">
    <property type="entry name" value="PROTOPORPHYRINOGEN OXIDASE"/>
    <property type="match status" value="1"/>
</dbReference>
<dbReference type="GO" id="GO:0016491">
    <property type="term" value="F:oxidoreductase activity"/>
    <property type="evidence" value="ECO:0007669"/>
    <property type="project" value="InterPro"/>
</dbReference>
<sequence>MQARGVPMEQPKTAIIGAGIGGLASAHFLKKSGGAIEIYEKAAVPGGRIQLLEKDGARVDVGTQYFHTNYTETYQLLEEVGLKEHLIPIRPPVKIMRGGRGYLVKHNTKRYKMIPLSSNLKFGKIILTALLNFGRLDPYFNTPLPEFEDVELSDYILKRCDRDALEFLVYPIITAFNLSEPEGESLAHFLRITKQFLTSSDTCLPMGMYSFPEKLAARLPVTYQAEVERILLDANRVTGLQVKIGGKSQTVKTDAVVCATPLKELPRMLPELSDEEKSVARDYVYSQFPLVVFFLKKRLPENHWAFVFSRTENFKASFASDAAFKCAQMVPSGKSVLQVWFVGGPGEELVDQPNNVIIEQAKKEMERIIHRFDHEIESVQVVRHHTGMSRYKVGVYSRLRKFLETTARFKGLYLVGDYYGHSTLETVIRSANRAVEKLRKEDLSEATLNDGYG</sequence>
<organism evidence="2 3">
    <name type="scientific">Abyssobacteria bacterium (strain SURF_5)</name>
    <dbReference type="NCBI Taxonomy" id="2093360"/>
    <lineage>
        <taxon>Bacteria</taxon>
        <taxon>Pseudomonadati</taxon>
        <taxon>Candidatus Hydrogenedentota</taxon>
        <taxon>Candidatus Abyssobacteria</taxon>
    </lineage>
</organism>
<dbReference type="PRINTS" id="PR00419">
    <property type="entry name" value="ADXRDTASE"/>
</dbReference>
<dbReference type="AlphaFoldDB" id="A0A3A4NGA4"/>
<accession>A0A3A4NGA4</accession>
<gene>
    <name evidence="2" type="ORF">C4520_16670</name>
</gene>
<dbReference type="SUPFAM" id="SSF51905">
    <property type="entry name" value="FAD/NAD(P)-binding domain"/>
    <property type="match status" value="1"/>
</dbReference>
<evidence type="ECO:0000259" key="1">
    <source>
        <dbReference type="Pfam" id="PF01593"/>
    </source>
</evidence>
<evidence type="ECO:0000313" key="3">
    <source>
        <dbReference type="Proteomes" id="UP000265882"/>
    </source>
</evidence>
<comment type="caution">
    <text evidence="2">The sequence shown here is derived from an EMBL/GenBank/DDBJ whole genome shotgun (WGS) entry which is preliminary data.</text>
</comment>
<dbReference type="Proteomes" id="UP000265882">
    <property type="component" value="Unassembled WGS sequence"/>
</dbReference>
<dbReference type="Gene3D" id="1.10.3110.10">
    <property type="entry name" value="protoporphyrinogen ix oxidase, domain 3"/>
    <property type="match status" value="1"/>
</dbReference>
<reference evidence="2 3" key="1">
    <citation type="journal article" date="2017" name="ISME J.">
        <title>Energy and carbon metabolisms in a deep terrestrial subsurface fluid microbial community.</title>
        <authorList>
            <person name="Momper L."/>
            <person name="Jungbluth S.P."/>
            <person name="Lee M.D."/>
            <person name="Amend J.P."/>
        </authorList>
    </citation>
    <scope>NUCLEOTIDE SEQUENCE [LARGE SCALE GENOMIC DNA]</scope>
    <source>
        <strain evidence="2">SURF_5</strain>
    </source>
</reference>
<dbReference type="InterPro" id="IPR036188">
    <property type="entry name" value="FAD/NAD-bd_sf"/>
</dbReference>
<dbReference type="Gene3D" id="3.90.660.20">
    <property type="entry name" value="Protoporphyrinogen oxidase, mitochondrial, domain 2"/>
    <property type="match status" value="1"/>
</dbReference>